<dbReference type="GO" id="GO:0005814">
    <property type="term" value="C:centriole"/>
    <property type="evidence" value="ECO:0007669"/>
    <property type="project" value="TreeGrafter"/>
</dbReference>
<evidence type="ECO:0000259" key="1">
    <source>
        <dbReference type="Pfam" id="PF21050"/>
    </source>
</evidence>
<protein>
    <submittedName>
        <fullName evidence="3">ARMC9 protein</fullName>
    </submittedName>
</protein>
<dbReference type="InterPro" id="IPR040369">
    <property type="entry name" value="ARMC9"/>
</dbReference>
<comment type="caution">
    <text evidence="3">The sequence shown here is derived from an EMBL/GenBank/DDBJ whole genome shotgun (WGS) entry which is preliminary data.</text>
</comment>
<organism evidence="3 4">
    <name type="scientific">Acromyrmex charruanus</name>
    <dbReference type="NCBI Taxonomy" id="2715315"/>
    <lineage>
        <taxon>Eukaryota</taxon>
        <taxon>Metazoa</taxon>
        <taxon>Ecdysozoa</taxon>
        <taxon>Arthropoda</taxon>
        <taxon>Hexapoda</taxon>
        <taxon>Insecta</taxon>
        <taxon>Pterygota</taxon>
        <taxon>Neoptera</taxon>
        <taxon>Endopterygota</taxon>
        <taxon>Hymenoptera</taxon>
        <taxon>Apocrita</taxon>
        <taxon>Aculeata</taxon>
        <taxon>Formicoidea</taxon>
        <taxon>Formicidae</taxon>
        <taxon>Myrmicinae</taxon>
        <taxon>Acromyrmex</taxon>
    </lineage>
</organism>
<dbReference type="Proteomes" id="UP000669903">
    <property type="component" value="Unassembled WGS sequence"/>
</dbReference>
<evidence type="ECO:0000259" key="2">
    <source>
        <dbReference type="Pfam" id="PF23138"/>
    </source>
</evidence>
<dbReference type="GO" id="GO:0060271">
    <property type="term" value="P:cilium assembly"/>
    <property type="evidence" value="ECO:0007669"/>
    <property type="project" value="InterPro"/>
</dbReference>
<dbReference type="InterPro" id="IPR006594">
    <property type="entry name" value="LisH"/>
</dbReference>
<dbReference type="Pfam" id="PF23138">
    <property type="entry name" value="CTLH_Armc9"/>
    <property type="match status" value="1"/>
</dbReference>
<feature type="domain" description="ARMC9 CTLH-like" evidence="2">
    <location>
        <begin position="49"/>
        <end position="219"/>
    </location>
</feature>
<gene>
    <name evidence="3" type="primary">Armc9</name>
    <name evidence="3" type="ORF">G6Z76_0006673</name>
</gene>
<evidence type="ECO:0000313" key="3">
    <source>
        <dbReference type="EMBL" id="KAG5331763.1"/>
    </source>
</evidence>
<feature type="non-terminal residue" evidence="3">
    <location>
        <position position="1070"/>
    </location>
</feature>
<reference evidence="3" key="1">
    <citation type="submission" date="2020-03" db="EMBL/GenBank/DDBJ databases">
        <title>Relaxed selection underlies rapid genomic changes in the transitions from sociality to social parasitism in ants.</title>
        <authorList>
            <person name="Bi X."/>
        </authorList>
    </citation>
    <scope>NUCLEOTIDE SEQUENCE</scope>
    <source>
        <strain evidence="3">BGI-DK2014a</strain>
        <tissue evidence="3">Whole body</tissue>
    </source>
</reference>
<feature type="domain" description="LisH" evidence="1">
    <location>
        <begin position="599"/>
        <end position="717"/>
    </location>
</feature>
<dbReference type="InterPro" id="IPR056327">
    <property type="entry name" value="ARMC9_CTLH-like_dom"/>
</dbReference>
<evidence type="ECO:0000313" key="4">
    <source>
        <dbReference type="Proteomes" id="UP000669903"/>
    </source>
</evidence>
<dbReference type="GO" id="GO:0036064">
    <property type="term" value="C:ciliary basal body"/>
    <property type="evidence" value="ECO:0007669"/>
    <property type="project" value="InterPro"/>
</dbReference>
<feature type="non-terminal residue" evidence="3">
    <location>
        <position position="1"/>
    </location>
</feature>
<dbReference type="InterPro" id="IPR048959">
    <property type="entry name" value="ARMC9_ARM_dom"/>
</dbReference>
<dbReference type="PROSITE" id="PS50896">
    <property type="entry name" value="LISH"/>
    <property type="match status" value="1"/>
</dbReference>
<sequence>MADKNIEVIHKFLLDHNFESTAEALIQEALQMGFQTLERKLGEVTDPYVQLMLCYNTGDYSTFFQLWSNLFSNSIKQCEEYKKLTFYLHVYFAVLPKRKLHANQYKEYDLPSETNTLKLSSIENDLLEKCKESKNIINNKNKQNNAVEIEKNINSSMKQLQDYLDGDGKELEYDTELQPFYALPFIEDLYTNTYFSKMLEQHWADELLKNLDSFITRHRQDLSNLDSINSNKTQLQNLVQVHTTMPVTKTTMESDVAQNKTIKNNIPIVPNDRDLPIFLDYDDEEQYYFSNKTSLKSKSTQTHITGSQITINNLREDINPEESISNLLKMHKPDKRLIQYNRELVVTKSHLCSIHTNYEKLKVRFHKLHADYHKLIDVAGELTMALENSVKGQNVDIQRTLEICMKIFPDLFNQNIRETSYPSLLQLDRIDVKAITLPKRDVTAVSVSPKLLDYKKIKLHLISGDVKTKLLLLQALRWKITLVQSAEQDEILHEYISRDLLGLHGQIASDNGKSILPCLLTVGEAYARHLLQQFTARLLNTLASFRCGRDYLSVGSSVINVTFACLDNNYADGVDPFACDMMVAMLQKLSLRRQQRIYMIESGLLEWLINHLHNKCRIISLYRLEYATALLMNLSLHRLAQARASKISSLLISTLIVLLSIDYTTSLPYITGALNNFLNNPVINEEARKIKRSNISEYLGNNQKSVEIRKHLDHVLRIQRCENVNTPQNDEIGDDDNEDLDVLESELDENDPLQNYIGELNGETLLAMCYSVSSKISQETVNTDTTLQQISTLNSIDFYGNQHNNHICNKHPSYPTLRYNIKMGKKILPKENYTKQATFAKLSDLSNFSLKEQQIVTNGTKKSFSTYKVQNIAKKFVDTKSSLIMRYNNQPCEKQERNITVLKNIIWPANAIKKNNRYEFDYDNQFRTEINSRLRINNNIQYQSKSCKLEDKINTGKLYDEKFRKTKLEKLPLETMESFKRNFTGRTIPNDTIYLYENRTSKDSSETVTSSTILVPGRENSQAGINSIIYRNSNNCNSNVINDTSWKNDPELAKEEEAFLAKPKLSRTPP</sequence>
<dbReference type="EMBL" id="JAANIC010005341">
    <property type="protein sequence ID" value="KAG5331763.1"/>
    <property type="molecule type" value="Genomic_DNA"/>
</dbReference>
<dbReference type="PANTHER" id="PTHR14881">
    <property type="entry name" value="LISH DOMAIN-CONTAINING PROTEIN ARMC9"/>
    <property type="match status" value="1"/>
</dbReference>
<keyword evidence="4" id="KW-1185">Reference proteome</keyword>
<dbReference type="GO" id="GO:0097542">
    <property type="term" value="C:ciliary tip"/>
    <property type="evidence" value="ECO:0007669"/>
    <property type="project" value="TreeGrafter"/>
</dbReference>
<accession>A0A836JZF0</accession>
<dbReference type="PANTHER" id="PTHR14881:SF4">
    <property type="entry name" value="LISH DOMAIN-CONTAINING PROTEIN ARMC9"/>
    <property type="match status" value="1"/>
</dbReference>
<dbReference type="Pfam" id="PF21050">
    <property type="entry name" value="ARMC9_ARM"/>
    <property type="match status" value="1"/>
</dbReference>
<name>A0A836JZF0_9HYME</name>
<dbReference type="AlphaFoldDB" id="A0A836JZF0"/>
<proteinExistence type="predicted"/>